<dbReference type="GO" id="GO:0070224">
    <property type="term" value="F:sulfide:quinone oxidoreductase activity"/>
    <property type="evidence" value="ECO:0007669"/>
    <property type="project" value="TreeGrafter"/>
</dbReference>
<dbReference type="InterPro" id="IPR023753">
    <property type="entry name" value="FAD/NAD-binding_dom"/>
</dbReference>
<name>A0A1M4XAG7_9FLAO</name>
<dbReference type="GO" id="GO:0071949">
    <property type="term" value="F:FAD binding"/>
    <property type="evidence" value="ECO:0007669"/>
    <property type="project" value="TreeGrafter"/>
</dbReference>
<feature type="domain" description="FAD/NAD(P)-binding" evidence="1">
    <location>
        <begin position="6"/>
        <end position="314"/>
    </location>
</feature>
<accession>A0A1M4XAG7</accession>
<dbReference type="OrthoDB" id="9805710at2"/>
<dbReference type="Pfam" id="PF07992">
    <property type="entry name" value="Pyr_redox_2"/>
    <property type="match status" value="1"/>
</dbReference>
<evidence type="ECO:0000259" key="1">
    <source>
        <dbReference type="Pfam" id="PF07992"/>
    </source>
</evidence>
<sequence length="418" mass="46448">MNSSHDILIIGGGTGGIMTAAQLLKKDKTLDIAIIEPADTHYYQPAWTLVGAGTYNYEDTAKPMKDLIPEGAKWIKDYATKFNATENIVETKNNGSIGYKYLVVSPGLVMDPKQIDGLEESLGKGVVCSNYTDPKHTWEVIKNFKGGNAIFTQPTTPIKCGGAPQKIAYLAADYFRKNKIDSKVVFATPGSVLFGVKPIRDTLTRVVERYGMVFKPFYAPRHIDAKNKKIIFSYTGDDENQCVTNESKEIGEKISGVANIEVPFDMLHIAPPQAAPKFVRDSELANKDGWLDVNINTLQHNKYPTIFGLGDVAGLPTAKTGAAIRKQVPVLVDNILKLMSNQEANNDSYQGYSSCPLVTGYGKMTLAEFDYEGNFTPDPKLKQMLVFNSAKEHWRLWMLKKYGLPYLYWNKMMKGEAV</sequence>
<gene>
    <name evidence="2" type="ORF">SAMN05444278_10841</name>
</gene>
<protein>
    <submittedName>
        <fullName evidence="2">Sulfide:quinone oxidoreductase</fullName>
    </submittedName>
</protein>
<dbReference type="InterPro" id="IPR015904">
    <property type="entry name" value="Sulphide_quinone_reductase"/>
</dbReference>
<dbReference type="AlphaFoldDB" id="A0A1M4XAG7"/>
<dbReference type="SUPFAM" id="SSF51905">
    <property type="entry name" value="FAD/NAD(P)-binding domain"/>
    <property type="match status" value="2"/>
</dbReference>
<dbReference type="STRING" id="1155689.SAMN05444278_10841"/>
<dbReference type="EMBL" id="FQTW01000008">
    <property type="protein sequence ID" value="SHE90386.1"/>
    <property type="molecule type" value="Genomic_DNA"/>
</dbReference>
<dbReference type="InterPro" id="IPR036188">
    <property type="entry name" value="FAD/NAD-bd_sf"/>
</dbReference>
<organism evidence="2 3">
    <name type="scientific">Psychroflexus salarius</name>
    <dbReference type="NCBI Taxonomy" id="1155689"/>
    <lineage>
        <taxon>Bacteria</taxon>
        <taxon>Pseudomonadati</taxon>
        <taxon>Bacteroidota</taxon>
        <taxon>Flavobacteriia</taxon>
        <taxon>Flavobacteriales</taxon>
        <taxon>Flavobacteriaceae</taxon>
        <taxon>Psychroflexus</taxon>
    </lineage>
</organism>
<dbReference type="GO" id="GO:0070221">
    <property type="term" value="P:sulfide oxidation, using sulfide:quinone oxidoreductase"/>
    <property type="evidence" value="ECO:0007669"/>
    <property type="project" value="TreeGrafter"/>
</dbReference>
<dbReference type="Proteomes" id="UP000184462">
    <property type="component" value="Unassembled WGS sequence"/>
</dbReference>
<evidence type="ECO:0000313" key="3">
    <source>
        <dbReference type="Proteomes" id="UP000184462"/>
    </source>
</evidence>
<reference evidence="2 3" key="1">
    <citation type="submission" date="2016-11" db="EMBL/GenBank/DDBJ databases">
        <authorList>
            <person name="Jaros S."/>
            <person name="Januszkiewicz K."/>
            <person name="Wedrychowicz H."/>
        </authorList>
    </citation>
    <scope>NUCLEOTIDE SEQUENCE [LARGE SCALE GENOMIC DNA]</scope>
    <source>
        <strain evidence="2 3">DSM 25661</strain>
    </source>
</reference>
<dbReference type="Gene3D" id="3.50.50.60">
    <property type="entry name" value="FAD/NAD(P)-binding domain"/>
    <property type="match status" value="2"/>
</dbReference>
<dbReference type="RefSeq" id="WP_073193421.1">
    <property type="nucleotide sequence ID" value="NZ_FQTW01000008.1"/>
</dbReference>
<evidence type="ECO:0000313" key="2">
    <source>
        <dbReference type="EMBL" id="SHE90386.1"/>
    </source>
</evidence>
<dbReference type="PANTHER" id="PTHR10632:SF2">
    <property type="entry name" value="SULFIDE:QUINONE OXIDOREDUCTASE, MITOCHONDRIAL"/>
    <property type="match status" value="1"/>
</dbReference>
<keyword evidence="3" id="KW-1185">Reference proteome</keyword>
<proteinExistence type="predicted"/>
<dbReference type="PANTHER" id="PTHR10632">
    <property type="entry name" value="SULFIDE:QUINONE OXIDOREDUCTASE"/>
    <property type="match status" value="1"/>
</dbReference>